<evidence type="ECO:0000256" key="1">
    <source>
        <dbReference type="ARBA" id="ARBA00004123"/>
    </source>
</evidence>
<keyword evidence="7" id="KW-1185">Reference proteome</keyword>
<evidence type="ECO:0000313" key="7">
    <source>
        <dbReference type="Proteomes" id="UP001187192"/>
    </source>
</evidence>
<protein>
    <submittedName>
        <fullName evidence="6">Uncharacterized protein</fullName>
    </submittedName>
</protein>
<evidence type="ECO:0000256" key="4">
    <source>
        <dbReference type="ARBA" id="ARBA00023163"/>
    </source>
</evidence>
<organism evidence="6 7">
    <name type="scientific">Ficus carica</name>
    <name type="common">Common fig</name>
    <dbReference type="NCBI Taxonomy" id="3494"/>
    <lineage>
        <taxon>Eukaryota</taxon>
        <taxon>Viridiplantae</taxon>
        <taxon>Streptophyta</taxon>
        <taxon>Embryophyta</taxon>
        <taxon>Tracheophyta</taxon>
        <taxon>Spermatophyta</taxon>
        <taxon>Magnoliopsida</taxon>
        <taxon>eudicotyledons</taxon>
        <taxon>Gunneridae</taxon>
        <taxon>Pentapetalae</taxon>
        <taxon>rosids</taxon>
        <taxon>fabids</taxon>
        <taxon>Rosales</taxon>
        <taxon>Moraceae</taxon>
        <taxon>Ficeae</taxon>
        <taxon>Ficus</taxon>
    </lineage>
</organism>
<keyword evidence="2" id="KW-0805">Transcription regulation</keyword>
<reference evidence="6" key="1">
    <citation type="submission" date="2023-07" db="EMBL/GenBank/DDBJ databases">
        <title>draft genome sequence of fig (Ficus carica).</title>
        <authorList>
            <person name="Takahashi T."/>
            <person name="Nishimura K."/>
        </authorList>
    </citation>
    <scope>NUCLEOTIDE SEQUENCE</scope>
</reference>
<comment type="caution">
    <text evidence="6">The sequence shown here is derived from an EMBL/GenBank/DDBJ whole genome shotgun (WGS) entry which is preliminary data.</text>
</comment>
<keyword evidence="4" id="KW-0804">Transcription</keyword>
<evidence type="ECO:0000256" key="2">
    <source>
        <dbReference type="ARBA" id="ARBA00023015"/>
    </source>
</evidence>
<dbReference type="CDD" id="cd11393">
    <property type="entry name" value="bHLH_AtbHLH_like"/>
    <property type="match status" value="1"/>
</dbReference>
<gene>
    <name evidence="6" type="ORF">TIFTF001_007093</name>
</gene>
<keyword evidence="5" id="KW-0539">Nucleus</keyword>
<dbReference type="PANTHER" id="PTHR16223:SF238">
    <property type="entry name" value="TRANSCRIPTION FACTOR BHLH114"/>
    <property type="match status" value="1"/>
</dbReference>
<dbReference type="GO" id="GO:0005634">
    <property type="term" value="C:nucleus"/>
    <property type="evidence" value="ECO:0007669"/>
    <property type="project" value="UniProtKB-SubCell"/>
</dbReference>
<evidence type="ECO:0000256" key="5">
    <source>
        <dbReference type="ARBA" id="ARBA00023242"/>
    </source>
</evidence>
<dbReference type="AlphaFoldDB" id="A0AA88CZB9"/>
<dbReference type="InterPro" id="IPR036638">
    <property type="entry name" value="HLH_DNA-bd_sf"/>
</dbReference>
<keyword evidence="3" id="KW-0238">DNA-binding</keyword>
<dbReference type="InterPro" id="IPR045239">
    <property type="entry name" value="bHLH95_bHLH"/>
</dbReference>
<dbReference type="SUPFAM" id="SSF47459">
    <property type="entry name" value="HLH, helix-loop-helix DNA-binding domain"/>
    <property type="match status" value="1"/>
</dbReference>
<dbReference type="GO" id="GO:0000978">
    <property type="term" value="F:RNA polymerase II cis-regulatory region sequence-specific DNA binding"/>
    <property type="evidence" value="ECO:0007669"/>
    <property type="project" value="TreeGrafter"/>
</dbReference>
<dbReference type="GO" id="GO:0046983">
    <property type="term" value="F:protein dimerization activity"/>
    <property type="evidence" value="ECO:0007669"/>
    <property type="project" value="InterPro"/>
</dbReference>
<dbReference type="InterPro" id="IPR045843">
    <property type="entry name" value="IND-like"/>
</dbReference>
<evidence type="ECO:0000313" key="6">
    <source>
        <dbReference type="EMBL" id="GMN37780.1"/>
    </source>
</evidence>
<dbReference type="GO" id="GO:0000981">
    <property type="term" value="F:DNA-binding transcription factor activity, RNA polymerase II-specific"/>
    <property type="evidence" value="ECO:0007669"/>
    <property type="project" value="TreeGrafter"/>
</dbReference>
<dbReference type="PANTHER" id="PTHR16223">
    <property type="entry name" value="TRANSCRIPTION FACTOR BHLH83-RELATED"/>
    <property type="match status" value="1"/>
</dbReference>
<evidence type="ECO:0000256" key="3">
    <source>
        <dbReference type="ARBA" id="ARBA00023125"/>
    </source>
</evidence>
<dbReference type="Proteomes" id="UP001187192">
    <property type="component" value="Unassembled WGS sequence"/>
</dbReference>
<proteinExistence type="predicted"/>
<accession>A0AA88CZB9</accession>
<sequence length="189" mass="20502">MAENERCCERDMNLGLTGTTSFSHLLFSEDDSVGLFKCTTPSGFPADKLPKMLCFGDFPNKSDLLFSEKKSALTCTADSSSSSSSASSTNSVVTTVSNSINTDTASVLHEAMGYIRFLQEQVQVLCSPYLRQQQRFPSLSEKEGGENGGKEGRKDLRSRGLCLVPVECTEHVANTNGADFWSPAMASKE</sequence>
<comment type="subcellular location">
    <subcellularLocation>
        <location evidence="1">Nucleus</location>
    </subcellularLocation>
</comment>
<name>A0AA88CZB9_FICCA</name>
<dbReference type="EMBL" id="BTGU01000007">
    <property type="protein sequence ID" value="GMN37780.1"/>
    <property type="molecule type" value="Genomic_DNA"/>
</dbReference>